<dbReference type="PANTHER" id="PTHR43308">
    <property type="entry name" value="OUTER MEMBRANE PROTEIN ALPHA-RELATED"/>
    <property type="match status" value="1"/>
</dbReference>
<dbReference type="InterPro" id="IPR001119">
    <property type="entry name" value="SLH_dom"/>
</dbReference>
<dbReference type="InterPro" id="IPR051465">
    <property type="entry name" value="Cell_Envelope_Struct_Comp"/>
</dbReference>
<feature type="domain" description="SLH" evidence="2">
    <location>
        <begin position="483"/>
        <end position="543"/>
    </location>
</feature>
<keyword evidence="1" id="KW-0732">Signal</keyword>
<proteinExistence type="predicted"/>
<keyword evidence="4" id="KW-1185">Reference proteome</keyword>
<reference evidence="3 4" key="1">
    <citation type="submission" date="2023-07" db="EMBL/GenBank/DDBJ databases">
        <title>Genomic Encyclopedia of Type Strains, Phase IV (KMG-IV): sequencing the most valuable type-strain genomes for metagenomic binning, comparative biology and taxonomic classification.</title>
        <authorList>
            <person name="Goeker M."/>
        </authorList>
    </citation>
    <scope>NUCLEOTIDE SEQUENCE [LARGE SCALE GENOMIC DNA]</scope>
    <source>
        <strain evidence="3 4">DSM 12751</strain>
    </source>
</reference>
<evidence type="ECO:0000313" key="4">
    <source>
        <dbReference type="Proteomes" id="UP001235840"/>
    </source>
</evidence>
<dbReference type="EMBL" id="JAUSTY010000035">
    <property type="protein sequence ID" value="MDQ0168492.1"/>
    <property type="molecule type" value="Genomic_DNA"/>
</dbReference>
<name>A0ABT9W5G5_9BACI</name>
<dbReference type="PROSITE" id="PS51272">
    <property type="entry name" value="SLH"/>
    <property type="match status" value="3"/>
</dbReference>
<accession>A0ABT9W5G5</accession>
<sequence>MRQAKALIPFIIICTLLFSLLGWPLSEQKAYAAYTYEFRDTASSTQLNGSGISLFEQYMVWYKADAAGNRQIHFQNLQTGEAQQITDVASAKESPRVGINSKQQPVVVWNDKRNHDRLQPLWDIYAYNVATQEEIKLNTAQGQLVAPTIHGDYVVWHDLTGREMYVYDLNSGQASSIGKGRYPVVAKGQVLYQNVSDGGLSLYNIQSKQTKKVVELPYHEYVFGFTFNGDTALWLKTDLDGRVTYSFARTTEQEITVKDLTTPKKQEVRSSSIVLGERYGAWLEVKNGVAQIVGVDLTNSQAYPITQANTNQTLYGFNGDRLMMKDAQGNLIYRTIIAINNSDSGSPSTSPTTAKTAQKKIGATGGSLEISKLAHVHIPAGVFSKESLVSMTEQQQAIQNLQSNMVSLSKAIELSSEFPFEQDAQLTLHFDLAKIVPHQLKKVGIYTFNKETSSWSIVGGVADVSTSTVQSAIKQPGVYAVMLYDKTFTDIQKHWAQQEIETLAARWIVNGVNEERFAPNQSVTRAEFIKMLTASLGLEPIETKQSSFTDVPASHWASSWIEAGYQAGIVQGSQGKFHSNQTITREEMMTMLVRALGLEESTATQQTLLTFKDHAGVSSWAKPYVALAIEQGLITGTGGEIQPAQASTRAMAAVVMYRLLEKEKKL</sequence>
<dbReference type="PANTHER" id="PTHR43308:SF5">
    <property type="entry name" value="S-LAYER PROTEIN _ PEPTIDOGLYCAN ENDO-BETA-N-ACETYLGLUCOSAMINIDASE"/>
    <property type="match status" value="1"/>
</dbReference>
<protein>
    <recommendedName>
        <fullName evidence="2">SLH domain-containing protein</fullName>
    </recommendedName>
</protein>
<gene>
    <name evidence="3" type="ORF">J2S11_004454</name>
</gene>
<organism evidence="3 4">
    <name type="scientific">Caldalkalibacillus horti</name>
    <dbReference type="NCBI Taxonomy" id="77523"/>
    <lineage>
        <taxon>Bacteria</taxon>
        <taxon>Bacillati</taxon>
        <taxon>Bacillota</taxon>
        <taxon>Bacilli</taxon>
        <taxon>Bacillales</taxon>
        <taxon>Bacillaceae</taxon>
        <taxon>Caldalkalibacillus</taxon>
    </lineage>
</organism>
<dbReference type="RefSeq" id="WP_307398260.1">
    <property type="nucleotide sequence ID" value="NZ_BAAADK010000005.1"/>
</dbReference>
<evidence type="ECO:0000256" key="1">
    <source>
        <dbReference type="ARBA" id="ARBA00022729"/>
    </source>
</evidence>
<comment type="caution">
    <text evidence="3">The sequence shown here is derived from an EMBL/GenBank/DDBJ whole genome shotgun (WGS) entry which is preliminary data.</text>
</comment>
<dbReference type="Pfam" id="PF00395">
    <property type="entry name" value="SLH"/>
    <property type="match status" value="3"/>
</dbReference>
<evidence type="ECO:0000313" key="3">
    <source>
        <dbReference type="EMBL" id="MDQ0168492.1"/>
    </source>
</evidence>
<feature type="domain" description="SLH" evidence="2">
    <location>
        <begin position="608"/>
        <end position="666"/>
    </location>
</feature>
<evidence type="ECO:0000259" key="2">
    <source>
        <dbReference type="PROSITE" id="PS51272"/>
    </source>
</evidence>
<dbReference type="Proteomes" id="UP001235840">
    <property type="component" value="Unassembled WGS sequence"/>
</dbReference>
<feature type="domain" description="SLH" evidence="2">
    <location>
        <begin position="544"/>
        <end position="606"/>
    </location>
</feature>
<dbReference type="SUPFAM" id="SSF69304">
    <property type="entry name" value="Tricorn protease N-terminal domain"/>
    <property type="match status" value="1"/>
</dbReference>